<proteinExistence type="predicted"/>
<accession>A0AC35FJC7</accession>
<dbReference type="Proteomes" id="UP000887580">
    <property type="component" value="Unplaced"/>
</dbReference>
<sequence length="133" mass="15355">MKYLIAASIILVTTAILFLIFAPRLFAENKNEFLTSEQRTQKEGRMCKHEFKKTRDEIMCENDAAFVQGCPHINLVAVNNFNDCTVIKQELDCKRNSLSVSCSNKAFIEYEDKKERYAMQKALPICKFNFSVI</sequence>
<dbReference type="WBParaSite" id="PS1159_v2.g18072.t1">
    <property type="protein sequence ID" value="PS1159_v2.g18072.t1"/>
    <property type="gene ID" value="PS1159_v2.g18072"/>
</dbReference>
<evidence type="ECO:0000313" key="2">
    <source>
        <dbReference type="WBParaSite" id="PS1159_v2.g18072.t1"/>
    </source>
</evidence>
<name>A0AC35FJC7_9BILA</name>
<organism evidence="1 2">
    <name type="scientific">Panagrolaimus sp. PS1159</name>
    <dbReference type="NCBI Taxonomy" id="55785"/>
    <lineage>
        <taxon>Eukaryota</taxon>
        <taxon>Metazoa</taxon>
        <taxon>Ecdysozoa</taxon>
        <taxon>Nematoda</taxon>
        <taxon>Chromadorea</taxon>
        <taxon>Rhabditida</taxon>
        <taxon>Tylenchina</taxon>
        <taxon>Panagrolaimomorpha</taxon>
        <taxon>Panagrolaimoidea</taxon>
        <taxon>Panagrolaimidae</taxon>
        <taxon>Panagrolaimus</taxon>
    </lineage>
</organism>
<reference evidence="2" key="1">
    <citation type="submission" date="2022-11" db="UniProtKB">
        <authorList>
            <consortium name="WormBaseParasite"/>
        </authorList>
    </citation>
    <scope>IDENTIFICATION</scope>
</reference>
<evidence type="ECO:0000313" key="1">
    <source>
        <dbReference type="Proteomes" id="UP000887580"/>
    </source>
</evidence>
<protein>
    <submittedName>
        <fullName evidence="2">Transmembrane protein</fullName>
    </submittedName>
</protein>